<evidence type="ECO:0000313" key="3">
    <source>
        <dbReference type="Proteomes" id="UP000615760"/>
    </source>
</evidence>
<keyword evidence="1" id="KW-0812">Transmembrane</keyword>
<evidence type="ECO:0000313" key="2">
    <source>
        <dbReference type="EMBL" id="GGB76530.1"/>
    </source>
</evidence>
<organism evidence="2 3">
    <name type="scientific">Flavobacterium suaedae</name>
    <dbReference type="NCBI Taxonomy" id="1767027"/>
    <lineage>
        <taxon>Bacteria</taxon>
        <taxon>Pseudomonadati</taxon>
        <taxon>Bacteroidota</taxon>
        <taxon>Flavobacteriia</taxon>
        <taxon>Flavobacteriales</taxon>
        <taxon>Flavobacteriaceae</taxon>
        <taxon>Flavobacterium</taxon>
    </lineage>
</organism>
<feature type="transmembrane region" description="Helical" evidence="1">
    <location>
        <begin position="31"/>
        <end position="51"/>
    </location>
</feature>
<dbReference type="RefSeq" id="WP_188620701.1">
    <property type="nucleotide sequence ID" value="NZ_BMJE01000003.1"/>
</dbReference>
<comment type="caution">
    <text evidence="2">The sequence shown here is derived from an EMBL/GenBank/DDBJ whole genome shotgun (WGS) entry which is preliminary data.</text>
</comment>
<keyword evidence="3" id="KW-1185">Reference proteome</keyword>
<gene>
    <name evidence="2" type="ORF">GCM10007424_15680</name>
</gene>
<feature type="transmembrane region" description="Helical" evidence="1">
    <location>
        <begin position="7"/>
        <end position="25"/>
    </location>
</feature>
<accession>A0ABQ1JT01</accession>
<reference evidence="3" key="1">
    <citation type="journal article" date="2019" name="Int. J. Syst. Evol. Microbiol.">
        <title>The Global Catalogue of Microorganisms (GCM) 10K type strain sequencing project: providing services to taxonomists for standard genome sequencing and annotation.</title>
        <authorList>
            <consortium name="The Broad Institute Genomics Platform"/>
            <consortium name="The Broad Institute Genome Sequencing Center for Infectious Disease"/>
            <person name="Wu L."/>
            <person name="Ma J."/>
        </authorList>
    </citation>
    <scope>NUCLEOTIDE SEQUENCE [LARGE SCALE GENOMIC DNA]</scope>
    <source>
        <strain evidence="3">CGMCC 1.15461</strain>
    </source>
</reference>
<proteinExistence type="predicted"/>
<keyword evidence="1" id="KW-0472">Membrane</keyword>
<sequence>MKSRSIELVWIATIFIIIFTVLTYYSINTAVLLSLGITGQVFIIYMVYKVLTDSVKTNKTFKDWYEDRPVKTLEE</sequence>
<protein>
    <submittedName>
        <fullName evidence="2">Uncharacterized protein</fullName>
    </submittedName>
</protein>
<keyword evidence="1" id="KW-1133">Transmembrane helix</keyword>
<name>A0ABQ1JT01_9FLAO</name>
<evidence type="ECO:0000256" key="1">
    <source>
        <dbReference type="SAM" id="Phobius"/>
    </source>
</evidence>
<dbReference type="Proteomes" id="UP000615760">
    <property type="component" value="Unassembled WGS sequence"/>
</dbReference>
<dbReference type="EMBL" id="BMJE01000003">
    <property type="protein sequence ID" value="GGB76530.1"/>
    <property type="molecule type" value="Genomic_DNA"/>
</dbReference>